<sequence length="223" mass="24908">MSANDNRWPEFEDRTCAVDLARRMAEADERLRVAPRDMPTLQRRLEYVLRAFETDDLAVVCRAADGTPTGANLTEHGFDLAARLSRGDMALFPAMGRVKPVRPWNRCRLRTVRERSNDFGPPRDGPARVVATAPSHYRLADVEGSETVVLIDPIETWQSHPAQLSYGRKVATVRSAWEVFSIEGRSHGLLFETSNGYEGIDASGGHRAEDTLPGAVWQISVNY</sequence>
<reference evidence="2" key="1">
    <citation type="journal article" date="2019" name="Int. J. Syst. Evol. Microbiol.">
        <title>The Global Catalogue of Microorganisms (GCM) 10K type strain sequencing project: providing services to taxonomists for standard genome sequencing and annotation.</title>
        <authorList>
            <consortium name="The Broad Institute Genomics Platform"/>
            <consortium name="The Broad Institute Genome Sequencing Center for Infectious Disease"/>
            <person name="Wu L."/>
            <person name="Ma J."/>
        </authorList>
    </citation>
    <scope>NUCLEOTIDE SEQUENCE [LARGE SCALE GENOMIC DNA]</scope>
    <source>
        <strain evidence="2">NBRC 103632</strain>
    </source>
</reference>
<gene>
    <name evidence="1" type="ORF">GCM10007890_47660</name>
</gene>
<proteinExistence type="predicted"/>
<accession>A0AA37TP81</accession>
<evidence type="ECO:0000313" key="2">
    <source>
        <dbReference type="Proteomes" id="UP001157440"/>
    </source>
</evidence>
<name>A0AA37TP81_9HYPH</name>
<dbReference type="Proteomes" id="UP001157440">
    <property type="component" value="Unassembled WGS sequence"/>
</dbReference>
<dbReference type="EMBL" id="BSPL01000023">
    <property type="protein sequence ID" value="GLS72751.1"/>
    <property type="molecule type" value="Genomic_DNA"/>
</dbReference>
<dbReference type="AlphaFoldDB" id="A0AA37TP81"/>
<comment type="caution">
    <text evidence="1">The sequence shown here is derived from an EMBL/GenBank/DDBJ whole genome shotgun (WGS) entry which is preliminary data.</text>
</comment>
<protein>
    <submittedName>
        <fullName evidence="1">Uncharacterized protein</fullName>
    </submittedName>
</protein>
<dbReference type="RefSeq" id="WP_238195007.1">
    <property type="nucleotide sequence ID" value="NZ_BPQZ01000003.1"/>
</dbReference>
<organism evidence="1 2">
    <name type="scientific">Methylobacterium tardum</name>
    <dbReference type="NCBI Taxonomy" id="374432"/>
    <lineage>
        <taxon>Bacteria</taxon>
        <taxon>Pseudomonadati</taxon>
        <taxon>Pseudomonadota</taxon>
        <taxon>Alphaproteobacteria</taxon>
        <taxon>Hyphomicrobiales</taxon>
        <taxon>Methylobacteriaceae</taxon>
        <taxon>Methylobacterium</taxon>
    </lineage>
</organism>
<evidence type="ECO:0000313" key="1">
    <source>
        <dbReference type="EMBL" id="GLS72751.1"/>
    </source>
</evidence>
<keyword evidence="2" id="KW-1185">Reference proteome</keyword>